<dbReference type="GO" id="GO:0032040">
    <property type="term" value="C:small-subunit processome"/>
    <property type="evidence" value="ECO:0007669"/>
    <property type="project" value="TreeGrafter"/>
</dbReference>
<dbReference type="AlphaFoldDB" id="A0A0K0EZC4"/>
<feature type="region of interest" description="Disordered" evidence="2">
    <location>
        <begin position="250"/>
        <end position="283"/>
    </location>
</feature>
<comment type="similarity">
    <text evidence="1">Belongs to the SAS10 family.</text>
</comment>
<dbReference type="GO" id="GO:0000462">
    <property type="term" value="P:maturation of SSU-rRNA from tricistronic rRNA transcript (SSU-rRNA, 5.8S rRNA, LSU-rRNA)"/>
    <property type="evidence" value="ECO:0007669"/>
    <property type="project" value="TreeGrafter"/>
</dbReference>
<proteinExistence type="inferred from homology"/>
<evidence type="ECO:0000313" key="4">
    <source>
        <dbReference type="WBParaSite" id="SVE_0188300.1"/>
    </source>
</evidence>
<evidence type="ECO:0000313" key="3">
    <source>
        <dbReference type="Proteomes" id="UP000035680"/>
    </source>
</evidence>
<dbReference type="PANTHER" id="PTHR13237:SF9">
    <property type="entry name" value="NEUROGUIDIN"/>
    <property type="match status" value="1"/>
</dbReference>
<sequence length="283" mass="32922">MTEEDIIRYNDISKECLTASEELLESVKIFKEECQNFNTSNGISLLDLKNHEMTLYICEMLHLMTIMADGNSIQGSDSVDRLLHLRVILEKIRPIENKMRSQIDLLIAPKADDNKEETLKARPNMLVLSDESEEDDDEEEKETKKYKAPKIMPVKYTEEDEDKEERAMKKMKQRALQSSLLSELRAQYSNAPEEIVERFDNDRMLQKQKAIENYETSNFRRLSAKKAASLRQDRQSDALDKLLEFGDYMGVKEGPMTRKRKGNKKVNGVKSKKFKKSKKGKKR</sequence>
<reference evidence="3" key="1">
    <citation type="submission" date="2014-07" db="EMBL/GenBank/DDBJ databases">
        <authorList>
            <person name="Martin A.A"/>
            <person name="De Silva N."/>
        </authorList>
    </citation>
    <scope>NUCLEOTIDE SEQUENCE</scope>
</reference>
<accession>A0A0K0EZC4</accession>
<reference evidence="4" key="2">
    <citation type="submission" date="2015-08" db="UniProtKB">
        <authorList>
            <consortium name="WormBaseParasite"/>
        </authorList>
    </citation>
    <scope>IDENTIFICATION</scope>
</reference>
<dbReference type="STRING" id="75913.A0A0K0EZC4"/>
<evidence type="ECO:0000256" key="1">
    <source>
        <dbReference type="ARBA" id="ARBA00010979"/>
    </source>
</evidence>
<dbReference type="Pfam" id="PF04000">
    <property type="entry name" value="Sas10_Utp3"/>
    <property type="match status" value="1"/>
</dbReference>
<dbReference type="Proteomes" id="UP000035680">
    <property type="component" value="Unassembled WGS sequence"/>
</dbReference>
<protein>
    <submittedName>
        <fullName evidence="4">Neuroguidin (inferred by orthology to a human protein)</fullName>
    </submittedName>
</protein>
<feature type="compositionally biased region" description="Basic residues" evidence="2">
    <location>
        <begin position="270"/>
        <end position="283"/>
    </location>
</feature>
<dbReference type="PANTHER" id="PTHR13237">
    <property type="entry name" value="SOMETHING ABOUT SILENCING PROTEIN 10-RELATED"/>
    <property type="match status" value="1"/>
</dbReference>
<keyword evidence="3" id="KW-1185">Reference proteome</keyword>
<evidence type="ECO:0000256" key="2">
    <source>
        <dbReference type="SAM" id="MobiDB-lite"/>
    </source>
</evidence>
<dbReference type="WBParaSite" id="SVE_0188300.1">
    <property type="protein sequence ID" value="SVE_0188300.1"/>
    <property type="gene ID" value="SVE_0188300"/>
</dbReference>
<dbReference type="InterPro" id="IPR007146">
    <property type="entry name" value="Sas10/Utp3/C1D"/>
</dbReference>
<name>A0A0K0EZC4_STRVS</name>
<organism evidence="3 4">
    <name type="scientific">Strongyloides venezuelensis</name>
    <name type="common">Threadworm</name>
    <dbReference type="NCBI Taxonomy" id="75913"/>
    <lineage>
        <taxon>Eukaryota</taxon>
        <taxon>Metazoa</taxon>
        <taxon>Ecdysozoa</taxon>
        <taxon>Nematoda</taxon>
        <taxon>Chromadorea</taxon>
        <taxon>Rhabditida</taxon>
        <taxon>Tylenchina</taxon>
        <taxon>Panagrolaimomorpha</taxon>
        <taxon>Strongyloidoidea</taxon>
        <taxon>Strongyloididae</taxon>
        <taxon>Strongyloides</taxon>
    </lineage>
</organism>